<reference evidence="2 3" key="1">
    <citation type="submission" date="2019-11" db="EMBL/GenBank/DDBJ databases">
        <title>Pedobacter sp. HMF7056 Genome sequencing and assembly.</title>
        <authorList>
            <person name="Kang H."/>
            <person name="Kim H."/>
            <person name="Joh K."/>
        </authorList>
    </citation>
    <scope>NUCLEOTIDE SEQUENCE [LARGE SCALE GENOMIC DNA]</scope>
    <source>
        <strain evidence="2 3">HMF7056</strain>
    </source>
</reference>
<keyword evidence="3" id="KW-1185">Reference proteome</keyword>
<comment type="caution">
    <text evidence="2">The sequence shown here is derived from an EMBL/GenBank/DDBJ whole genome shotgun (WGS) entry which is preliminary data.</text>
</comment>
<dbReference type="RefSeq" id="WP_160905567.1">
    <property type="nucleotide sequence ID" value="NZ_WVHS01000001.1"/>
</dbReference>
<feature type="signal peptide" evidence="1">
    <location>
        <begin position="1"/>
        <end position="27"/>
    </location>
</feature>
<dbReference type="AlphaFoldDB" id="A0A7K1XVR3"/>
<evidence type="ECO:0000313" key="2">
    <source>
        <dbReference type="EMBL" id="MXV14606.1"/>
    </source>
</evidence>
<sequence length="259" mass="28774">MPGKITIRPGMCAALCMLLLTGVSAYGQSPPPPPPPLSRVIFPKPVKVAADSLFSRQLLGNMVSNNLETGFYQFSVKAPGAKPMNVFGRDSLVFYVKGRAYREGESGQIDTSFLHNGTTKYGWGRAMDYQFADSTIRGDRTVIWYGEPPPYSQRYLEVQRLKKQFVNKTVAGVVTGYTYNARSKTVIDGFTFETGTVTFRVFIRVDEAKRLVKNLFPGDVVLINTEGIYNWSDTEGLRLSPNTLIKDGETLVFNGTVQI</sequence>
<organism evidence="2 3">
    <name type="scientific">Hufsiella ginkgonis</name>
    <dbReference type="NCBI Taxonomy" id="2695274"/>
    <lineage>
        <taxon>Bacteria</taxon>
        <taxon>Pseudomonadati</taxon>
        <taxon>Bacteroidota</taxon>
        <taxon>Sphingobacteriia</taxon>
        <taxon>Sphingobacteriales</taxon>
        <taxon>Sphingobacteriaceae</taxon>
        <taxon>Hufsiella</taxon>
    </lineage>
</organism>
<gene>
    <name evidence="2" type="ORF">GS398_04800</name>
</gene>
<dbReference type="Proteomes" id="UP000451233">
    <property type="component" value="Unassembled WGS sequence"/>
</dbReference>
<keyword evidence="1" id="KW-0732">Signal</keyword>
<feature type="chain" id="PRO_5029881593" evidence="1">
    <location>
        <begin position="28"/>
        <end position="259"/>
    </location>
</feature>
<dbReference type="EMBL" id="WVHS01000001">
    <property type="protein sequence ID" value="MXV14606.1"/>
    <property type="molecule type" value="Genomic_DNA"/>
</dbReference>
<protein>
    <submittedName>
        <fullName evidence="2">Uncharacterized protein</fullName>
    </submittedName>
</protein>
<name>A0A7K1XVR3_9SPHI</name>
<evidence type="ECO:0000313" key="3">
    <source>
        <dbReference type="Proteomes" id="UP000451233"/>
    </source>
</evidence>
<proteinExistence type="predicted"/>
<evidence type="ECO:0000256" key="1">
    <source>
        <dbReference type="SAM" id="SignalP"/>
    </source>
</evidence>
<accession>A0A7K1XVR3</accession>